<evidence type="ECO:0000313" key="3">
    <source>
        <dbReference type="Proteomes" id="UP000829401"/>
    </source>
</evidence>
<dbReference type="AlphaFoldDB" id="T0C4A1"/>
<protein>
    <submittedName>
        <fullName evidence="2">Uncharacterized protein</fullName>
    </submittedName>
</protein>
<organism evidence="2 3">
    <name type="scientific">Alicyclobacillus acidoterrestris (strain ATCC 49025 / DSM 3922 / CIP 106132 / NCIMB 13137 / GD3B)</name>
    <dbReference type="NCBI Taxonomy" id="1356854"/>
    <lineage>
        <taxon>Bacteria</taxon>
        <taxon>Bacillati</taxon>
        <taxon>Bacillota</taxon>
        <taxon>Bacilli</taxon>
        <taxon>Bacillales</taxon>
        <taxon>Alicyclobacillaceae</taxon>
        <taxon>Alicyclobacillus</taxon>
    </lineage>
</organism>
<name>T0C4A1_ALIAG</name>
<reference evidence="3" key="1">
    <citation type="journal article" date="2022" name="G3 (Bethesda)">
        <title>Unveiling the complete genome sequence of Alicyclobacillus acidoterrestris DSM 3922T, a taint-producing strain.</title>
        <authorList>
            <person name="Leonardo I.C."/>
            <person name="Barreto Crespo M.T."/>
            <person name="Gaspar F.B."/>
        </authorList>
    </citation>
    <scope>NUCLEOTIDE SEQUENCE [LARGE SCALE GENOMIC DNA]</scope>
    <source>
        <strain evidence="3">DSM 3922</strain>
    </source>
</reference>
<evidence type="ECO:0000313" key="2">
    <source>
        <dbReference type="EMBL" id="UNO48294.1"/>
    </source>
</evidence>
<feature type="region of interest" description="Disordered" evidence="1">
    <location>
        <begin position="44"/>
        <end position="67"/>
    </location>
</feature>
<evidence type="ECO:0000256" key="1">
    <source>
        <dbReference type="SAM" id="MobiDB-lite"/>
    </source>
</evidence>
<dbReference type="KEGG" id="aaco:K1I37_16705"/>
<sequence length="67" mass="7639">MSDVRYVVNVIVYEDGHCDVIWDSSVSDEECYEALKQVTQDMENAFGMNPPTPPTPPRKPPTIKRLK</sequence>
<dbReference type="Proteomes" id="UP000829401">
    <property type="component" value="Chromosome"/>
</dbReference>
<dbReference type="RefSeq" id="WP_021296277.1">
    <property type="nucleotide sequence ID" value="NZ_AURB01000126.1"/>
</dbReference>
<gene>
    <name evidence="2" type="ORF">K1I37_16705</name>
</gene>
<keyword evidence="3" id="KW-1185">Reference proteome</keyword>
<proteinExistence type="predicted"/>
<dbReference type="EMBL" id="CP080467">
    <property type="protein sequence ID" value="UNO48294.1"/>
    <property type="molecule type" value="Genomic_DNA"/>
</dbReference>
<accession>T0C4A1</accession>
<feature type="compositionally biased region" description="Pro residues" evidence="1">
    <location>
        <begin position="50"/>
        <end position="60"/>
    </location>
</feature>
<dbReference type="OrthoDB" id="2376710at2"/>
<accession>A0A9E7CQQ1</accession>